<accession>A0ACC5R432</accession>
<proteinExistence type="predicted"/>
<evidence type="ECO:0000313" key="1">
    <source>
        <dbReference type="EMBL" id="MBK1867370.1"/>
    </source>
</evidence>
<name>A0ACC5R432_9HYPH</name>
<sequence length="257" mass="26642">MAYVARLAGAGVICLYALTTPMQAATPIGKVFAKSGSPSAAGPGGKRTLVEGSPIYEDDQVQTGNGNVQIIFVDDTKLVVGPNSNLVIDRFLMRGGNKARKFSVNALRGTFRFISGHSAKNAYDIKTANATIGIRGTAFDFSSGRATLVAVHVGQVRLCAYGNCETVDDRCGVGRAQNGDIDELGGKAKGRAIKSLPYIVNQGPLARPFRVNTSSCRSVATLFQNFFGGGSQGGTGGQEGGPRSNNSSPPDTGGYGG</sequence>
<gene>
    <name evidence="1" type="ORF">JHL16_13525</name>
</gene>
<dbReference type="Proteomes" id="UP000616151">
    <property type="component" value="Unassembled WGS sequence"/>
</dbReference>
<organism evidence="1 2">
    <name type="scientific">Taklimakanibacter albus</name>
    <dbReference type="NCBI Taxonomy" id="2800327"/>
    <lineage>
        <taxon>Bacteria</taxon>
        <taxon>Pseudomonadati</taxon>
        <taxon>Pseudomonadota</taxon>
        <taxon>Alphaproteobacteria</taxon>
        <taxon>Hyphomicrobiales</taxon>
        <taxon>Aestuariivirgaceae</taxon>
        <taxon>Taklimakanibacter</taxon>
    </lineage>
</organism>
<reference evidence="1" key="1">
    <citation type="submission" date="2021-01" db="EMBL/GenBank/DDBJ databases">
        <authorList>
            <person name="Sun Q."/>
        </authorList>
    </citation>
    <scope>NUCLEOTIDE SEQUENCE</scope>
    <source>
        <strain evidence="1">YIM B02566</strain>
    </source>
</reference>
<evidence type="ECO:0000313" key="2">
    <source>
        <dbReference type="Proteomes" id="UP000616151"/>
    </source>
</evidence>
<comment type="caution">
    <text evidence="1">The sequence shown here is derived from an EMBL/GenBank/DDBJ whole genome shotgun (WGS) entry which is preliminary data.</text>
</comment>
<keyword evidence="2" id="KW-1185">Reference proteome</keyword>
<dbReference type="EMBL" id="JAENHL010000007">
    <property type="protein sequence ID" value="MBK1867370.1"/>
    <property type="molecule type" value="Genomic_DNA"/>
</dbReference>
<protein>
    <submittedName>
        <fullName evidence="1">FecR domain-containing protein</fullName>
    </submittedName>
</protein>